<sequence length="143" mass="16471">MKVANPAYELYLEQQTLWVRAIGVWTSRDIKEYIEDFRDIVQPIINRPWALVLDVRDWQTSPKEIFAGVTDNSNWCVQHRLAHVIALLPADHVIGWQFLKATAIEMPETLVRQRTDTTDEARRNLVAAGFLDVQVSPDEKKTG</sequence>
<protein>
    <recommendedName>
        <fullName evidence="3">STAS/SEC14 domain-containing protein</fullName>
    </recommendedName>
</protein>
<dbReference type="EMBL" id="JBHLXP010000001">
    <property type="protein sequence ID" value="MFC0047691.1"/>
    <property type="molecule type" value="Genomic_DNA"/>
</dbReference>
<reference evidence="1 2" key="1">
    <citation type="submission" date="2024-09" db="EMBL/GenBank/DDBJ databases">
        <authorList>
            <person name="Sun Q."/>
            <person name="Mori K."/>
        </authorList>
    </citation>
    <scope>NUCLEOTIDE SEQUENCE [LARGE SCALE GENOMIC DNA]</scope>
    <source>
        <strain evidence="1 2">KCTC 23315</strain>
    </source>
</reference>
<dbReference type="Proteomes" id="UP001589813">
    <property type="component" value="Unassembled WGS sequence"/>
</dbReference>
<evidence type="ECO:0008006" key="3">
    <source>
        <dbReference type="Google" id="ProtNLM"/>
    </source>
</evidence>
<gene>
    <name evidence="1" type="ORF">ACFFJP_05270</name>
</gene>
<proteinExistence type="predicted"/>
<comment type="caution">
    <text evidence="1">The sequence shown here is derived from an EMBL/GenBank/DDBJ whole genome shotgun (WGS) entry which is preliminary data.</text>
</comment>
<name>A0ABV6BA00_9GAMM</name>
<dbReference type="RefSeq" id="WP_377241182.1">
    <property type="nucleotide sequence ID" value="NZ_JBHLXP010000001.1"/>
</dbReference>
<keyword evidence="2" id="KW-1185">Reference proteome</keyword>
<accession>A0ABV6BA00</accession>
<organism evidence="1 2">
    <name type="scientific">Rheinheimera tilapiae</name>
    <dbReference type="NCBI Taxonomy" id="875043"/>
    <lineage>
        <taxon>Bacteria</taxon>
        <taxon>Pseudomonadati</taxon>
        <taxon>Pseudomonadota</taxon>
        <taxon>Gammaproteobacteria</taxon>
        <taxon>Chromatiales</taxon>
        <taxon>Chromatiaceae</taxon>
        <taxon>Rheinheimera</taxon>
    </lineage>
</organism>
<evidence type="ECO:0000313" key="2">
    <source>
        <dbReference type="Proteomes" id="UP001589813"/>
    </source>
</evidence>
<evidence type="ECO:0000313" key="1">
    <source>
        <dbReference type="EMBL" id="MFC0047691.1"/>
    </source>
</evidence>